<comment type="caution">
    <text evidence="1">The sequence shown here is derived from an EMBL/GenBank/DDBJ whole genome shotgun (WGS) entry which is preliminary data.</text>
</comment>
<protein>
    <submittedName>
        <fullName evidence="1">Uncharacterized protein</fullName>
    </submittedName>
</protein>
<evidence type="ECO:0000313" key="2">
    <source>
        <dbReference type="Proteomes" id="UP000019109"/>
    </source>
</evidence>
<reference evidence="1" key="1">
    <citation type="journal article" date="2014" name="Genome Announc.">
        <title>Draft Genome Sequence of Clostridium straminisolvens Strain JCM 21531T, Isolated from a Cellulose-Degrading Bacterial Community.</title>
        <authorList>
            <person name="Yuki M."/>
            <person name="Oshima K."/>
            <person name="Suda W."/>
            <person name="Sakamoto M."/>
            <person name="Kitamura K."/>
            <person name="Iida T."/>
            <person name="Hattori M."/>
            <person name="Ohkuma M."/>
        </authorList>
    </citation>
    <scope>NUCLEOTIDE SEQUENCE [LARGE SCALE GENOMIC DNA]</scope>
    <source>
        <strain evidence="1">JCM 21531</strain>
    </source>
</reference>
<dbReference type="AlphaFoldDB" id="W4VCE9"/>
<gene>
    <name evidence="1" type="ORF">JCM21531_4068</name>
</gene>
<evidence type="ECO:0000313" key="1">
    <source>
        <dbReference type="EMBL" id="GAE90453.1"/>
    </source>
</evidence>
<accession>W4VCE9</accession>
<proteinExistence type="predicted"/>
<organism evidence="1 2">
    <name type="scientific">Acetivibrio straminisolvens JCM 21531</name>
    <dbReference type="NCBI Taxonomy" id="1294263"/>
    <lineage>
        <taxon>Bacteria</taxon>
        <taxon>Bacillati</taxon>
        <taxon>Bacillota</taxon>
        <taxon>Clostridia</taxon>
        <taxon>Eubacteriales</taxon>
        <taxon>Oscillospiraceae</taxon>
        <taxon>Acetivibrio</taxon>
    </lineage>
</organism>
<name>W4VCE9_9FIRM</name>
<keyword evidence="2" id="KW-1185">Reference proteome</keyword>
<dbReference type="EMBL" id="BAVR01000071">
    <property type="protein sequence ID" value="GAE90453.1"/>
    <property type="molecule type" value="Genomic_DNA"/>
</dbReference>
<dbReference type="Proteomes" id="UP000019109">
    <property type="component" value="Unassembled WGS sequence"/>
</dbReference>
<sequence length="205" mass="25187">MHCLASFSVYCCYLNPYCIRINCLCWCWCWCWCRWYYYIANNYSTINELNFKFLQVIVCKATCFGQSYWCKSVRCSCIYSCCYYCKYSISLDCFCSSSGIFCIQEYNHILIRIYCRIKAVVRIDYYISCFNIYYCQYIRVIAKYEVAVCYSLCRYIVECHRYFYCLTCFSFYCCYINLYCIRINCRWWCRASYSYFYSTIYILYL</sequence>